<dbReference type="GO" id="GO:0006152">
    <property type="term" value="P:purine nucleoside catabolic process"/>
    <property type="evidence" value="ECO:0007669"/>
    <property type="project" value="TreeGrafter"/>
</dbReference>
<dbReference type="EMBL" id="NOZP01000184">
    <property type="protein sequence ID" value="OYD13942.1"/>
    <property type="molecule type" value="Genomic_DNA"/>
</dbReference>
<proteinExistence type="predicted"/>
<dbReference type="GO" id="GO:0047974">
    <property type="term" value="F:guanosine deaminase activity"/>
    <property type="evidence" value="ECO:0007669"/>
    <property type="project" value="TreeGrafter"/>
</dbReference>
<dbReference type="SUPFAM" id="SSF53927">
    <property type="entry name" value="Cytidine deaminase-like"/>
    <property type="match status" value="1"/>
</dbReference>
<dbReference type="PROSITE" id="PS51747">
    <property type="entry name" value="CYT_DCMP_DEAMINASES_2"/>
    <property type="match status" value="1"/>
</dbReference>
<dbReference type="PANTHER" id="PTHR11079">
    <property type="entry name" value="CYTOSINE DEAMINASE FAMILY MEMBER"/>
    <property type="match status" value="1"/>
</dbReference>
<protein>
    <recommendedName>
        <fullName evidence="1">CMP/dCMP-type deaminase domain-containing protein</fullName>
    </recommendedName>
</protein>
<gene>
    <name evidence="2" type="ORF">CH330_09670</name>
</gene>
<dbReference type="InterPro" id="IPR002125">
    <property type="entry name" value="CMP_dCMP_dom"/>
</dbReference>
<sequence length="168" mass="18602">MSENNLKFLETVASDRGAMKLAIEAAWEGIKKGQSPFGSCIVKNGRVLACAHNGVWESTNPTSHSEMNAIQGACRMLGTIDLSGCVLFATCEPCPMCYSAAHWARISKIVFGAKIKDAQLAGFNEMEIPAERMKEMSEDKIEFVSGFMEKECRRLFSTWYELGKGKPY</sequence>
<name>A0A235BP32_UNCW3</name>
<feature type="domain" description="CMP/dCMP-type deaminase" evidence="1">
    <location>
        <begin position="13"/>
        <end position="127"/>
    </location>
</feature>
<evidence type="ECO:0000259" key="1">
    <source>
        <dbReference type="PROSITE" id="PS51747"/>
    </source>
</evidence>
<accession>A0A235BP32</accession>
<dbReference type="AlphaFoldDB" id="A0A235BP32"/>
<comment type="caution">
    <text evidence="2">The sequence shown here is derived from an EMBL/GenBank/DDBJ whole genome shotgun (WGS) entry which is preliminary data.</text>
</comment>
<evidence type="ECO:0000313" key="3">
    <source>
        <dbReference type="Proteomes" id="UP000215559"/>
    </source>
</evidence>
<evidence type="ECO:0000313" key="2">
    <source>
        <dbReference type="EMBL" id="OYD13942.1"/>
    </source>
</evidence>
<dbReference type="Pfam" id="PF00383">
    <property type="entry name" value="dCMP_cyt_deam_1"/>
    <property type="match status" value="1"/>
</dbReference>
<dbReference type="InterPro" id="IPR016193">
    <property type="entry name" value="Cytidine_deaminase-like"/>
</dbReference>
<dbReference type="PANTHER" id="PTHR11079:SF161">
    <property type="entry name" value="CMP_DCMP-TYPE DEAMINASE DOMAIN-CONTAINING PROTEIN"/>
    <property type="match status" value="1"/>
</dbReference>
<reference evidence="2 3" key="1">
    <citation type="submission" date="2017-07" db="EMBL/GenBank/DDBJ databases">
        <title>Recovery of genomes from metagenomes via a dereplication, aggregation, and scoring strategy.</title>
        <authorList>
            <person name="Sieber C.M."/>
            <person name="Probst A.J."/>
            <person name="Sharrar A."/>
            <person name="Thomas B.C."/>
            <person name="Hess M."/>
            <person name="Tringe S.G."/>
            <person name="Banfield J.F."/>
        </authorList>
    </citation>
    <scope>NUCLEOTIDE SEQUENCE [LARGE SCALE GENOMIC DNA]</scope>
    <source>
        <strain evidence="2">JGI_Cruoil_03_51_56</strain>
    </source>
</reference>
<dbReference type="Proteomes" id="UP000215559">
    <property type="component" value="Unassembled WGS sequence"/>
</dbReference>
<dbReference type="Gene3D" id="3.40.140.10">
    <property type="entry name" value="Cytidine Deaminase, domain 2"/>
    <property type="match status" value="1"/>
</dbReference>
<dbReference type="CDD" id="cd01285">
    <property type="entry name" value="nucleoside_deaminase"/>
    <property type="match status" value="1"/>
</dbReference>
<organism evidence="2 3">
    <name type="scientific">candidate division WOR-3 bacterium JGI_Cruoil_03_51_56</name>
    <dbReference type="NCBI Taxonomy" id="1973747"/>
    <lineage>
        <taxon>Bacteria</taxon>
        <taxon>Bacteria division WOR-3</taxon>
    </lineage>
</organism>